<dbReference type="Proteomes" id="UP001164187">
    <property type="component" value="Chromosome"/>
</dbReference>
<keyword evidence="2" id="KW-1185">Reference proteome</keyword>
<proteinExistence type="predicted"/>
<accession>A0ABY7JRT0</accession>
<dbReference type="EMBL" id="CP114052">
    <property type="protein sequence ID" value="WAW14763.1"/>
    <property type="molecule type" value="Genomic_DNA"/>
</dbReference>
<organism evidence="1 2">
    <name type="scientific">Peptostreptococcus equinus</name>
    <dbReference type="NCBI Taxonomy" id="3003601"/>
    <lineage>
        <taxon>Bacteria</taxon>
        <taxon>Bacillati</taxon>
        <taxon>Bacillota</taxon>
        <taxon>Clostridia</taxon>
        <taxon>Peptostreptococcales</taxon>
        <taxon>Peptostreptococcaceae</taxon>
        <taxon>Peptostreptococcus</taxon>
    </lineage>
</organism>
<gene>
    <name evidence="1" type="ORF">O0R46_09285</name>
</gene>
<protein>
    <recommendedName>
        <fullName evidence="3">YolD-like protein</fullName>
    </recommendedName>
</protein>
<name>A0ABY7JRT0_9FIRM</name>
<evidence type="ECO:0000313" key="1">
    <source>
        <dbReference type="EMBL" id="WAW14763.1"/>
    </source>
</evidence>
<dbReference type="RefSeq" id="WP_269311460.1">
    <property type="nucleotide sequence ID" value="NZ_CP114052.1"/>
</dbReference>
<reference evidence="1" key="1">
    <citation type="submission" date="2022-12" db="EMBL/GenBank/DDBJ databases">
        <title>Peptostreptococcus.</title>
        <authorList>
            <person name="Lee S.H."/>
        </authorList>
    </citation>
    <scope>NUCLEOTIDE SEQUENCE</scope>
    <source>
        <strain evidence="1">CBA3647</strain>
    </source>
</reference>
<evidence type="ECO:0008006" key="3">
    <source>
        <dbReference type="Google" id="ProtNLM"/>
    </source>
</evidence>
<evidence type="ECO:0000313" key="2">
    <source>
        <dbReference type="Proteomes" id="UP001164187"/>
    </source>
</evidence>
<sequence>MKNNTKKQQLLEDIEWSIDDNIGLEITMLKGDRRVIVPYSVSNLQVYKKFIESDYDDDLNYTHKSVEQMNCRIIDWKIWEVE</sequence>